<dbReference type="SUPFAM" id="SSF50331">
    <property type="entry name" value="MOP-like"/>
    <property type="match status" value="1"/>
</dbReference>
<dbReference type="Proteomes" id="UP000000270">
    <property type="component" value="Chromosome"/>
</dbReference>
<reference evidence="4 5" key="3">
    <citation type="journal article" date="2008" name="BMC Genomics">
        <title>The genome of the versatile nitrogen fixer Azorhizobium caulinodans ORS571.</title>
        <authorList>
            <person name="Lee KB."/>
            <person name="Backer P.D."/>
            <person name="Aono T."/>
            <person name="Liu CT."/>
            <person name="Suzuki S."/>
            <person name="Suzuki T."/>
            <person name="Kaneko T."/>
            <person name="Yamada M."/>
            <person name="Tabata S."/>
            <person name="Kupfer D.M."/>
            <person name="Najar F.Z."/>
            <person name="Wiley G.B."/>
            <person name="Roe B."/>
            <person name="Binnewies T.T."/>
            <person name="Ussery D.W."/>
            <person name="D'Haeze W."/>
            <person name="Herder J.D."/>
            <person name="Gevers D."/>
            <person name="Vereecke D."/>
            <person name="Holsters M."/>
            <person name="Oyaizu H."/>
        </authorList>
    </citation>
    <scope>NUCLEOTIDE SEQUENCE [LARGE SCALE GENOMIC DNA]</scope>
    <source>
        <strain evidence="5">ATCC 43989 / DSM 5975 / JCM 20966 / LMG 6465 / NBRC 14845 / NCIMB 13405 / ORS 571</strain>
    </source>
</reference>
<gene>
    <name evidence="4" type="ordered locus">AZC_1054</name>
</gene>
<dbReference type="HOGENOM" id="CLU_118993_1_1_5"/>
<reference evidence="5" key="2">
    <citation type="submission" date="2007-04" db="EMBL/GenBank/DDBJ databases">
        <title>Complete genome sequence of the nitrogen-fixing bacterium Azorhizobium caulinodans ORS571.</title>
        <authorList>
            <person name="Lee K.B."/>
            <person name="Backer P.D."/>
            <person name="Aono T."/>
            <person name="Liu C.T."/>
            <person name="Suzuki S."/>
            <person name="Suzuki T."/>
            <person name="Kaneko T."/>
            <person name="Yamada M."/>
            <person name="Tabata S."/>
            <person name="Kupfer D.M."/>
            <person name="Najar F.Z."/>
            <person name="Wiley G.B."/>
            <person name="Roe B."/>
            <person name="Binnewies T."/>
            <person name="Ussery D."/>
            <person name="Vereecke D."/>
            <person name="Gevers D."/>
            <person name="Holsters M."/>
            <person name="Oyaizu H."/>
        </authorList>
    </citation>
    <scope>NUCLEOTIDE SEQUENCE [LARGE SCALE GENOMIC DNA]</scope>
    <source>
        <strain evidence="5">ATCC 43989 / DSM 5975 / JCM 20966 / LMG 6465 / NBRC 14845 / NCIMB 13405 / ORS 571</strain>
    </source>
</reference>
<proteinExistence type="predicted"/>
<dbReference type="AlphaFoldDB" id="A8HQQ9"/>
<keyword evidence="5" id="KW-1185">Reference proteome</keyword>
<dbReference type="eggNOG" id="COG3585">
    <property type="taxonomic scope" value="Bacteria"/>
</dbReference>
<dbReference type="GO" id="GO:0015689">
    <property type="term" value="P:molybdate ion transport"/>
    <property type="evidence" value="ECO:0007669"/>
    <property type="project" value="InterPro"/>
</dbReference>
<dbReference type="InterPro" id="IPR004606">
    <property type="entry name" value="Mop_domain"/>
</dbReference>
<evidence type="ECO:0000313" key="5">
    <source>
        <dbReference type="Proteomes" id="UP000000270"/>
    </source>
</evidence>
<evidence type="ECO:0000259" key="3">
    <source>
        <dbReference type="PROSITE" id="PS51866"/>
    </source>
</evidence>
<feature type="domain" description="Mop" evidence="3">
    <location>
        <begin position="2"/>
        <end position="68"/>
    </location>
</feature>
<dbReference type="EMBL" id="AP009384">
    <property type="protein sequence ID" value="BAF87052.1"/>
    <property type="molecule type" value="Genomic_DNA"/>
</dbReference>
<reference evidence="4 5" key="6">
    <citation type="journal article" date="2011" name="Appl. Environ. Microbiol.">
        <title>Involvement of the azorhizobial chromosome partition gene (parA) in the onset of bacteroid differentiation during Sesbania rostrata stem nodule development.</title>
        <authorList>
            <person name="Liu CT."/>
            <person name="Lee KB."/>
            <person name="Wang YS."/>
            <person name="Peng MH."/>
            <person name="Lee KT."/>
            <person name="Suzuki S."/>
            <person name="Suzuki T."/>
            <person name="Oyaizu H."/>
        </authorList>
    </citation>
    <scope>NUCLEOTIDE SEQUENCE [LARGE SCALE GENOMIC DNA]</scope>
    <source>
        <strain evidence="5">ATCC 43989 / DSM 5975 / JCM 20966 / LMG 6465 / NBRC 14845 / NCIMB 13405 / ORS 571</strain>
    </source>
</reference>
<name>A8HQQ9_AZOC5</name>
<organism evidence="4 5">
    <name type="scientific">Azorhizobium caulinodans (strain ATCC 43989 / DSM 5975 / JCM 20966 / LMG 6465 / NBRC 14845 / NCIMB 13405 / ORS 571)</name>
    <dbReference type="NCBI Taxonomy" id="438753"/>
    <lineage>
        <taxon>Bacteria</taxon>
        <taxon>Pseudomonadati</taxon>
        <taxon>Pseudomonadota</taxon>
        <taxon>Alphaproteobacteria</taxon>
        <taxon>Hyphomicrobiales</taxon>
        <taxon>Xanthobacteraceae</taxon>
        <taxon>Azorhizobium</taxon>
    </lineage>
</organism>
<dbReference type="InterPro" id="IPR005116">
    <property type="entry name" value="Transp-assoc_OB_typ1"/>
</dbReference>
<reference evidence="4 5" key="5">
    <citation type="journal article" date="2010" name="Appl. Environ. Microbiol.">
        <title>phrR-like gene praR of Azorhizobium caulinodans ORS571 is essential for symbiosis with Sesbania rostrata and is involved in expression of reb genes.</title>
        <authorList>
            <person name="Akiba N."/>
            <person name="Aono T."/>
            <person name="Toyazaki H."/>
            <person name="Sato S."/>
            <person name="Oyaizu H."/>
        </authorList>
    </citation>
    <scope>NUCLEOTIDE SEQUENCE [LARGE SCALE GENOMIC DNA]</scope>
    <source>
        <strain evidence="5">ATCC 43989 / DSM 5975 / JCM 20966 / LMG 6465 / NBRC 14845 / NCIMB 13405 / ORS 571</strain>
    </source>
</reference>
<dbReference type="Gene3D" id="2.40.50.100">
    <property type="match status" value="1"/>
</dbReference>
<dbReference type="RefSeq" id="WP_012169585.1">
    <property type="nucleotide sequence ID" value="NC_009937.1"/>
</dbReference>
<evidence type="ECO:0000313" key="4">
    <source>
        <dbReference type="EMBL" id="BAF87052.1"/>
    </source>
</evidence>
<evidence type="ECO:0000256" key="2">
    <source>
        <dbReference type="PROSITE-ProRule" id="PRU01213"/>
    </source>
</evidence>
<dbReference type="Pfam" id="PF03459">
    <property type="entry name" value="TOBE"/>
    <property type="match status" value="1"/>
</dbReference>
<accession>A8HQQ9</accession>
<dbReference type="STRING" id="438753.AZC_1054"/>
<reference evidence="4 5" key="4">
    <citation type="journal article" date="2009" name="Appl. Environ. Microbiol.">
        <title>Comparative genome-wide transcriptional profiling of Azorhizobium caulinodans ORS571 grown under free-living and symbiotic conditions.</title>
        <authorList>
            <person name="Tsukada S."/>
            <person name="Aono T."/>
            <person name="Akiba N."/>
            <person name="Lee KB."/>
            <person name="Liu CT."/>
            <person name="Toyazaki H."/>
            <person name="Oyaizu H."/>
        </authorList>
    </citation>
    <scope>NUCLEOTIDE SEQUENCE [LARGE SCALE GENOMIC DNA]</scope>
    <source>
        <strain evidence="5">ATCC 43989 / DSM 5975 / JCM 20966 / LMG 6465 / NBRC 14845 / NCIMB 13405 / ORS 571</strain>
    </source>
</reference>
<keyword evidence="1 2" id="KW-0500">Molybdenum</keyword>
<reference evidence="4 5" key="1">
    <citation type="journal article" date="2007" name="Appl. Environ. Microbiol.">
        <title>Rhizobial factors required for stem nodule maturation and maintenance in Sesbania rostrata-Azorhizobium caulinodans ORS571 symbiosis.</title>
        <authorList>
            <person name="Suzuki S."/>
            <person name="Aono T."/>
            <person name="Lee KB."/>
            <person name="Suzuki T."/>
            <person name="Liu CT."/>
            <person name="Miwa H."/>
            <person name="Wakao S."/>
            <person name="Iki T."/>
            <person name="Oyaizu H."/>
        </authorList>
    </citation>
    <scope>NUCLEOTIDE SEQUENCE [LARGE SCALE GENOMIC DNA]</scope>
    <source>
        <strain evidence="5">ATCC 43989 / DSM 5975 / JCM 20966 / LMG 6465 / NBRC 14845 / NCIMB 13405 / ORS 571</strain>
    </source>
</reference>
<protein>
    <submittedName>
        <fullName evidence="4">Molybdopterin-binding protein</fullName>
    </submittedName>
</protein>
<dbReference type="PROSITE" id="PS51866">
    <property type="entry name" value="MOP"/>
    <property type="match status" value="1"/>
</dbReference>
<dbReference type="InterPro" id="IPR008995">
    <property type="entry name" value="Mo/tungstate-bd_C_term_dom"/>
</dbReference>
<sequence length="68" mass="7121">MKISARNQIKGKVVSVDHGPISGKVTIDIGNGNVLVSHITDDAVRELDLKVGDDVVAIIKSSSILVGK</sequence>
<dbReference type="KEGG" id="azc:AZC_1054"/>
<evidence type="ECO:0000256" key="1">
    <source>
        <dbReference type="ARBA" id="ARBA00022505"/>
    </source>
</evidence>
<dbReference type="NCBIfam" id="TIGR00638">
    <property type="entry name" value="Mop"/>
    <property type="match status" value="1"/>
</dbReference>